<dbReference type="PANTHER" id="PTHR46399:SF8">
    <property type="entry name" value="B30.2_SPRY DOMAIN-CONTAINING PROTEIN"/>
    <property type="match status" value="1"/>
</dbReference>
<dbReference type="Pfam" id="PF01365">
    <property type="entry name" value="RYDR_ITPR"/>
    <property type="match status" value="1"/>
</dbReference>
<dbReference type="InterPro" id="IPR035910">
    <property type="entry name" value="RyR/IP3R_RIH_dom_sf"/>
</dbReference>
<dbReference type="Proteomes" id="UP000053660">
    <property type="component" value="Unassembled WGS sequence"/>
</dbReference>
<keyword evidence="4" id="KW-1185">Reference proteome</keyword>
<dbReference type="EMBL" id="KN559892">
    <property type="protein sequence ID" value="KHJ86602.1"/>
    <property type="molecule type" value="Genomic_DNA"/>
</dbReference>
<protein>
    <submittedName>
        <fullName evidence="3">RIH domain protein</fullName>
    </submittedName>
</protein>
<dbReference type="OrthoDB" id="5797394at2759"/>
<feature type="domain" description="RIH" evidence="1">
    <location>
        <begin position="194"/>
        <end position="416"/>
    </location>
</feature>
<dbReference type="InterPro" id="IPR015925">
    <property type="entry name" value="Ryanodine_IP3_receptor"/>
</dbReference>
<evidence type="ECO:0000313" key="4">
    <source>
        <dbReference type="Proteomes" id="UP000053660"/>
    </source>
</evidence>
<evidence type="ECO:0000259" key="2">
    <source>
        <dbReference type="Pfam" id="PF21119"/>
    </source>
</evidence>
<name>A0A0B1SSX7_OESDE</name>
<dbReference type="SUPFAM" id="SSF100909">
    <property type="entry name" value="IP3 receptor type 1 binding core, domain 2"/>
    <property type="match status" value="1"/>
</dbReference>
<dbReference type="InterPro" id="IPR048581">
    <property type="entry name" value="RYDR_Jsol"/>
</dbReference>
<evidence type="ECO:0000259" key="1">
    <source>
        <dbReference type="Pfam" id="PF01365"/>
    </source>
</evidence>
<dbReference type="GO" id="GO:0034704">
    <property type="term" value="C:calcium channel complex"/>
    <property type="evidence" value="ECO:0007669"/>
    <property type="project" value="TreeGrafter"/>
</dbReference>
<feature type="domain" description="Ryanodine receptor junctional solenoid" evidence="2">
    <location>
        <begin position="3"/>
        <end position="159"/>
    </location>
</feature>
<dbReference type="GO" id="GO:0005219">
    <property type="term" value="F:ryanodine-sensitive calcium-release channel activity"/>
    <property type="evidence" value="ECO:0007669"/>
    <property type="project" value="TreeGrafter"/>
</dbReference>
<gene>
    <name evidence="3" type="ORF">OESDEN_13639</name>
</gene>
<evidence type="ECO:0000313" key="3">
    <source>
        <dbReference type="EMBL" id="KHJ86602.1"/>
    </source>
</evidence>
<reference evidence="3 4" key="1">
    <citation type="submission" date="2014-03" db="EMBL/GenBank/DDBJ databases">
        <title>Draft genome of the hookworm Oesophagostomum dentatum.</title>
        <authorList>
            <person name="Mitreva M."/>
        </authorList>
    </citation>
    <scope>NUCLEOTIDE SEQUENCE [LARGE SCALE GENOMIC DNA]</scope>
    <source>
        <strain evidence="3 4">OD-Hann</strain>
    </source>
</reference>
<dbReference type="GO" id="GO:0042383">
    <property type="term" value="C:sarcolemma"/>
    <property type="evidence" value="ECO:0007669"/>
    <property type="project" value="TreeGrafter"/>
</dbReference>
<accession>A0A0B1SSX7</accession>
<dbReference type="GO" id="GO:0006941">
    <property type="term" value="P:striated muscle contraction"/>
    <property type="evidence" value="ECO:0007669"/>
    <property type="project" value="TreeGrafter"/>
</dbReference>
<dbReference type="PANTHER" id="PTHR46399">
    <property type="entry name" value="B30.2/SPRY DOMAIN-CONTAINING PROTEIN"/>
    <property type="match status" value="1"/>
</dbReference>
<dbReference type="GO" id="GO:0030018">
    <property type="term" value="C:Z disc"/>
    <property type="evidence" value="ECO:0007669"/>
    <property type="project" value="TreeGrafter"/>
</dbReference>
<dbReference type="InterPro" id="IPR000699">
    <property type="entry name" value="RIH_dom"/>
</dbReference>
<proteinExistence type="predicted"/>
<dbReference type="GO" id="GO:0005790">
    <property type="term" value="C:smooth endoplasmic reticulum"/>
    <property type="evidence" value="ECO:0007669"/>
    <property type="project" value="TreeGrafter"/>
</dbReference>
<sequence>MDIKQSDMSPAEAAKKTKEFRCPPKEQMFRLLKCKVKEEEATILDDDVEYDQCPMAENLQQQLRDFCALLVEKIGNEDEVNDEERQDLIETEDGSWVDSLARLVVAVPPPPPPDEKVLITKKGTRNFRDMVINMLRDWALGEFIESNELIRKMFNLLLRQYSGVRELQEAMAQTYVLHERNNLDVQDFIIYLIQIRELLTVQFEHTEEAILKRGLWKLMNNRIFFQHPDLMRLLSVHENVMSIMMNILTAQQGAAEHEGEEIKDSAAGKDSSEMVVACSRFLCYFCRTSRQNQKAMFEHLSFLLDNATMLLARPSLRGSVPLDVAYSSFMDNNELALALKEEELDKVAVYLSRCGLQPNSEMIAKGYPDIGWDPVEGERYIDFLRFCVWINGENVEENANLVIRLLIRRPECLGVALKGEGQGLFAAFKEAIALSEDIRVLEEEGENATMLNSGLLGESPSYPSKEAEGEDYLDLGAATLDFYSSLVDLLAKCAPDPMAIQVSNGKFYIFPSDFFRVVAYRNGKKNFRLEKVTPFELEPS</sequence>
<dbReference type="AlphaFoldDB" id="A0A0B1SSX7"/>
<dbReference type="GO" id="GO:0033017">
    <property type="term" value="C:sarcoplasmic reticulum membrane"/>
    <property type="evidence" value="ECO:0007669"/>
    <property type="project" value="TreeGrafter"/>
</dbReference>
<dbReference type="GO" id="GO:0014808">
    <property type="term" value="P:release of sequestered calcium ion into cytosol by sarcoplasmic reticulum"/>
    <property type="evidence" value="ECO:0007669"/>
    <property type="project" value="TreeGrafter"/>
</dbReference>
<dbReference type="Pfam" id="PF21119">
    <property type="entry name" value="RYDR_Jsol"/>
    <property type="match status" value="1"/>
</dbReference>
<organism evidence="3 4">
    <name type="scientific">Oesophagostomum dentatum</name>
    <name type="common">Nodular worm</name>
    <dbReference type="NCBI Taxonomy" id="61180"/>
    <lineage>
        <taxon>Eukaryota</taxon>
        <taxon>Metazoa</taxon>
        <taxon>Ecdysozoa</taxon>
        <taxon>Nematoda</taxon>
        <taxon>Chromadorea</taxon>
        <taxon>Rhabditida</taxon>
        <taxon>Rhabditina</taxon>
        <taxon>Rhabditomorpha</taxon>
        <taxon>Strongyloidea</taxon>
        <taxon>Strongylidae</taxon>
        <taxon>Oesophagostomum</taxon>
    </lineage>
</organism>